<name>A0A8J5QN40_ZIZPA</name>
<protein>
    <submittedName>
        <fullName evidence="1">Uncharacterized protein</fullName>
    </submittedName>
</protein>
<reference evidence="1" key="1">
    <citation type="journal article" date="2021" name="bioRxiv">
        <title>Whole Genome Assembly and Annotation of Northern Wild Rice, Zizania palustris L., Supports a Whole Genome Duplication in the Zizania Genus.</title>
        <authorList>
            <person name="Haas M."/>
            <person name="Kono T."/>
            <person name="Macchietto M."/>
            <person name="Millas R."/>
            <person name="McGilp L."/>
            <person name="Shao M."/>
            <person name="Duquette J."/>
            <person name="Hirsch C.N."/>
            <person name="Kimball J."/>
        </authorList>
    </citation>
    <scope>NUCLEOTIDE SEQUENCE</scope>
    <source>
        <tissue evidence="1">Fresh leaf tissue</tissue>
    </source>
</reference>
<gene>
    <name evidence="1" type="ORF">GUJ93_ZPchr0023g33370</name>
</gene>
<dbReference type="Proteomes" id="UP000729402">
    <property type="component" value="Unassembled WGS sequence"/>
</dbReference>
<evidence type="ECO:0000313" key="1">
    <source>
        <dbReference type="EMBL" id="KAG8037243.1"/>
    </source>
</evidence>
<dbReference type="EMBL" id="JAAALK010002060">
    <property type="protein sequence ID" value="KAG8037243.1"/>
    <property type="molecule type" value="Genomic_DNA"/>
</dbReference>
<sequence>MLLLELDQPDLVTRPAGLRATSYDPAWRVAGAVVARATASRTPCMLHKGRFYVLLHACLHHCTCTGVVELRIEWDRRDGRGPPAASRVARGGVEAAGRPAGQQTNGRLVVVVTKSFKLRTSSEKGIVLLPQRETDKLQGAGACMLMLVRRSTRRKLQIWILLIQP</sequence>
<comment type="caution">
    <text evidence="1">The sequence shown here is derived from an EMBL/GenBank/DDBJ whole genome shotgun (WGS) entry which is preliminary data.</text>
</comment>
<accession>A0A8J5QN40</accession>
<proteinExistence type="predicted"/>
<evidence type="ECO:0000313" key="2">
    <source>
        <dbReference type="Proteomes" id="UP000729402"/>
    </source>
</evidence>
<reference evidence="1" key="2">
    <citation type="submission" date="2021-02" db="EMBL/GenBank/DDBJ databases">
        <authorList>
            <person name="Kimball J.A."/>
            <person name="Haas M.W."/>
            <person name="Macchietto M."/>
            <person name="Kono T."/>
            <person name="Duquette J."/>
            <person name="Shao M."/>
        </authorList>
    </citation>
    <scope>NUCLEOTIDE SEQUENCE</scope>
    <source>
        <tissue evidence="1">Fresh leaf tissue</tissue>
    </source>
</reference>
<dbReference type="AlphaFoldDB" id="A0A8J5QN40"/>
<keyword evidence="2" id="KW-1185">Reference proteome</keyword>
<organism evidence="1 2">
    <name type="scientific">Zizania palustris</name>
    <name type="common">Northern wild rice</name>
    <dbReference type="NCBI Taxonomy" id="103762"/>
    <lineage>
        <taxon>Eukaryota</taxon>
        <taxon>Viridiplantae</taxon>
        <taxon>Streptophyta</taxon>
        <taxon>Embryophyta</taxon>
        <taxon>Tracheophyta</taxon>
        <taxon>Spermatophyta</taxon>
        <taxon>Magnoliopsida</taxon>
        <taxon>Liliopsida</taxon>
        <taxon>Poales</taxon>
        <taxon>Poaceae</taxon>
        <taxon>BOP clade</taxon>
        <taxon>Oryzoideae</taxon>
        <taxon>Oryzeae</taxon>
        <taxon>Zizaniinae</taxon>
        <taxon>Zizania</taxon>
    </lineage>
</organism>